<dbReference type="PANTHER" id="PTHR24291">
    <property type="entry name" value="CYTOCHROME P450 FAMILY 4"/>
    <property type="match status" value="1"/>
</dbReference>
<dbReference type="PANTHER" id="PTHR24291:SF189">
    <property type="entry name" value="CYTOCHROME P450 4C3-RELATED"/>
    <property type="match status" value="1"/>
</dbReference>
<dbReference type="EMBL" id="CAXIEN010000306">
    <property type="protein sequence ID" value="CAL1292424.1"/>
    <property type="molecule type" value="Genomic_DNA"/>
</dbReference>
<sequence>MERPVTERDLKDLQYMNCVLKESGRIYSTVPVLGRNIPEDTKICGYTMPKDATCCILTYLLHRDEEIFPDPEKFDPDRFSAENRVNIPEFAYIPFSGGARNCIGYMFAEIEIGVIICSILRNFTVESLNKVSPVMGVTLHSSEPIRINIRERVVQEVLT</sequence>
<feature type="binding site" description="axial binding residue" evidence="11">
    <location>
        <position position="102"/>
    </location>
    <ligand>
        <name>heme</name>
        <dbReference type="ChEBI" id="CHEBI:30413"/>
    </ligand>
    <ligandPart>
        <name>Fe</name>
        <dbReference type="ChEBI" id="CHEBI:18248"/>
    </ligandPart>
</feature>
<organism evidence="13 14">
    <name type="scientific">Larinioides sclopetarius</name>
    <dbReference type="NCBI Taxonomy" id="280406"/>
    <lineage>
        <taxon>Eukaryota</taxon>
        <taxon>Metazoa</taxon>
        <taxon>Ecdysozoa</taxon>
        <taxon>Arthropoda</taxon>
        <taxon>Chelicerata</taxon>
        <taxon>Arachnida</taxon>
        <taxon>Araneae</taxon>
        <taxon>Araneomorphae</taxon>
        <taxon>Entelegynae</taxon>
        <taxon>Araneoidea</taxon>
        <taxon>Araneidae</taxon>
        <taxon>Larinioides</taxon>
    </lineage>
</organism>
<evidence type="ECO:0008006" key="15">
    <source>
        <dbReference type="Google" id="ProtNLM"/>
    </source>
</evidence>
<reference evidence="13 14" key="1">
    <citation type="submission" date="2024-04" db="EMBL/GenBank/DDBJ databases">
        <authorList>
            <person name="Rising A."/>
            <person name="Reimegard J."/>
            <person name="Sonavane S."/>
            <person name="Akerstrom W."/>
            <person name="Nylinder S."/>
            <person name="Hedman E."/>
            <person name="Kallberg Y."/>
        </authorList>
    </citation>
    <scope>NUCLEOTIDE SEQUENCE [LARGE SCALE GENOMIC DNA]</scope>
</reference>
<dbReference type="GO" id="GO:0005506">
    <property type="term" value="F:iron ion binding"/>
    <property type="evidence" value="ECO:0007669"/>
    <property type="project" value="InterPro"/>
</dbReference>
<name>A0AAV2B9W7_9ARAC</name>
<evidence type="ECO:0000256" key="7">
    <source>
        <dbReference type="ARBA" id="ARBA00022824"/>
    </source>
</evidence>
<accession>A0AAV2B9W7</accession>
<dbReference type="Gene3D" id="1.10.630.10">
    <property type="entry name" value="Cytochrome P450"/>
    <property type="match status" value="1"/>
</dbReference>
<evidence type="ECO:0000256" key="2">
    <source>
        <dbReference type="ARBA" id="ARBA00003690"/>
    </source>
</evidence>
<evidence type="ECO:0000256" key="6">
    <source>
        <dbReference type="ARBA" id="ARBA00022723"/>
    </source>
</evidence>
<keyword evidence="10" id="KW-0472">Membrane</keyword>
<comment type="caution">
    <text evidence="13">The sequence shown here is derived from an EMBL/GenBank/DDBJ whole genome shotgun (WGS) entry which is preliminary data.</text>
</comment>
<evidence type="ECO:0000256" key="11">
    <source>
        <dbReference type="PIRSR" id="PIRSR602403-1"/>
    </source>
</evidence>
<comment type="function">
    <text evidence="2">May be involved in the metabolism of insect hormones and in the breakdown of synthetic insecticides.</text>
</comment>
<evidence type="ECO:0000256" key="12">
    <source>
        <dbReference type="RuleBase" id="RU000461"/>
    </source>
</evidence>
<dbReference type="InterPro" id="IPR050196">
    <property type="entry name" value="Cytochrome_P450_Monoox"/>
</dbReference>
<keyword evidence="7" id="KW-0256">Endoplasmic reticulum</keyword>
<dbReference type="PROSITE" id="PS00086">
    <property type="entry name" value="CYTOCHROME_P450"/>
    <property type="match status" value="1"/>
</dbReference>
<evidence type="ECO:0000313" key="14">
    <source>
        <dbReference type="Proteomes" id="UP001497382"/>
    </source>
</evidence>
<proteinExistence type="inferred from homology"/>
<comment type="subcellular location">
    <subcellularLocation>
        <location evidence="3">Endoplasmic reticulum membrane</location>
    </subcellularLocation>
</comment>
<keyword evidence="14" id="KW-1185">Reference proteome</keyword>
<keyword evidence="12" id="KW-0560">Oxidoreductase</keyword>
<dbReference type="GO" id="GO:0016705">
    <property type="term" value="F:oxidoreductase activity, acting on paired donors, with incorporation or reduction of molecular oxygen"/>
    <property type="evidence" value="ECO:0007669"/>
    <property type="project" value="InterPro"/>
</dbReference>
<dbReference type="PRINTS" id="PR00465">
    <property type="entry name" value="EP450IV"/>
</dbReference>
<comment type="similarity">
    <text evidence="4 12">Belongs to the cytochrome P450 family.</text>
</comment>
<dbReference type="AlphaFoldDB" id="A0AAV2B9W7"/>
<evidence type="ECO:0000256" key="5">
    <source>
        <dbReference type="ARBA" id="ARBA00022617"/>
    </source>
</evidence>
<keyword evidence="9 12" id="KW-0503">Monooxygenase</keyword>
<dbReference type="GO" id="GO:0005789">
    <property type="term" value="C:endoplasmic reticulum membrane"/>
    <property type="evidence" value="ECO:0007669"/>
    <property type="project" value="UniProtKB-SubCell"/>
</dbReference>
<evidence type="ECO:0000256" key="4">
    <source>
        <dbReference type="ARBA" id="ARBA00010617"/>
    </source>
</evidence>
<evidence type="ECO:0000256" key="10">
    <source>
        <dbReference type="ARBA" id="ARBA00023136"/>
    </source>
</evidence>
<gene>
    <name evidence="13" type="ORF">LARSCL_LOCUS17651</name>
</gene>
<dbReference type="GO" id="GO:0004497">
    <property type="term" value="F:monooxygenase activity"/>
    <property type="evidence" value="ECO:0007669"/>
    <property type="project" value="UniProtKB-KW"/>
</dbReference>
<dbReference type="GO" id="GO:0020037">
    <property type="term" value="F:heme binding"/>
    <property type="evidence" value="ECO:0007669"/>
    <property type="project" value="InterPro"/>
</dbReference>
<dbReference type="InterPro" id="IPR017972">
    <property type="entry name" value="Cyt_P450_CS"/>
</dbReference>
<dbReference type="InterPro" id="IPR036396">
    <property type="entry name" value="Cyt_P450_sf"/>
</dbReference>
<evidence type="ECO:0000256" key="3">
    <source>
        <dbReference type="ARBA" id="ARBA00004586"/>
    </source>
</evidence>
<evidence type="ECO:0000256" key="8">
    <source>
        <dbReference type="ARBA" id="ARBA00023004"/>
    </source>
</evidence>
<comment type="cofactor">
    <cofactor evidence="1 11">
        <name>heme</name>
        <dbReference type="ChEBI" id="CHEBI:30413"/>
    </cofactor>
</comment>
<evidence type="ECO:0000256" key="1">
    <source>
        <dbReference type="ARBA" id="ARBA00001971"/>
    </source>
</evidence>
<keyword evidence="5 11" id="KW-0349">Heme</keyword>
<evidence type="ECO:0000256" key="9">
    <source>
        <dbReference type="ARBA" id="ARBA00023033"/>
    </source>
</evidence>
<dbReference type="InterPro" id="IPR001128">
    <property type="entry name" value="Cyt_P450"/>
</dbReference>
<keyword evidence="6 11" id="KW-0479">Metal-binding</keyword>
<dbReference type="SUPFAM" id="SSF48264">
    <property type="entry name" value="Cytochrome P450"/>
    <property type="match status" value="1"/>
</dbReference>
<keyword evidence="8 11" id="KW-0408">Iron</keyword>
<dbReference type="Proteomes" id="UP001497382">
    <property type="component" value="Unassembled WGS sequence"/>
</dbReference>
<evidence type="ECO:0000313" key="13">
    <source>
        <dbReference type="EMBL" id="CAL1292424.1"/>
    </source>
</evidence>
<dbReference type="Pfam" id="PF00067">
    <property type="entry name" value="p450"/>
    <property type="match status" value="1"/>
</dbReference>
<dbReference type="InterPro" id="IPR002403">
    <property type="entry name" value="Cyt_P450_E_grp-IV"/>
</dbReference>
<protein>
    <recommendedName>
        <fullName evidence="15">Cytochrome P450</fullName>
    </recommendedName>
</protein>